<proteinExistence type="predicted"/>
<organism evidence="1 2">
    <name type="scientific">Coemansia furcata</name>
    <dbReference type="NCBI Taxonomy" id="417177"/>
    <lineage>
        <taxon>Eukaryota</taxon>
        <taxon>Fungi</taxon>
        <taxon>Fungi incertae sedis</taxon>
        <taxon>Zoopagomycota</taxon>
        <taxon>Kickxellomycotina</taxon>
        <taxon>Kickxellomycetes</taxon>
        <taxon>Kickxellales</taxon>
        <taxon>Kickxellaceae</taxon>
        <taxon>Coemansia</taxon>
    </lineage>
</organism>
<accession>A0ACC1LIR7</accession>
<protein>
    <submittedName>
        <fullName evidence="1">Uncharacterized protein</fullName>
    </submittedName>
</protein>
<comment type="caution">
    <text evidence="1">The sequence shown here is derived from an EMBL/GenBank/DDBJ whole genome shotgun (WGS) entry which is preliminary data.</text>
</comment>
<evidence type="ECO:0000313" key="1">
    <source>
        <dbReference type="EMBL" id="KAJ2810048.1"/>
    </source>
</evidence>
<dbReference type="Proteomes" id="UP001140096">
    <property type="component" value="Unassembled WGS sequence"/>
</dbReference>
<reference evidence="1" key="1">
    <citation type="submission" date="2022-07" db="EMBL/GenBank/DDBJ databases">
        <title>Phylogenomic reconstructions and comparative analyses of Kickxellomycotina fungi.</title>
        <authorList>
            <person name="Reynolds N.K."/>
            <person name="Stajich J.E."/>
            <person name="Barry K."/>
            <person name="Grigoriev I.V."/>
            <person name="Crous P."/>
            <person name="Smith M.E."/>
        </authorList>
    </citation>
    <scope>NUCLEOTIDE SEQUENCE</scope>
    <source>
        <strain evidence="1">CBS 102833</strain>
    </source>
</reference>
<dbReference type="EMBL" id="JANBUP010000819">
    <property type="protein sequence ID" value="KAJ2810048.1"/>
    <property type="molecule type" value="Genomic_DNA"/>
</dbReference>
<sequence length="258" mass="26453">MTSLLAAVATIPDTDRLDAIDDSTAASSPLYQTAKSALVKLAAEEVDTAFSPLSSSAITIASLGSSLGYGSGSKHVRQPVDKVLGTDRNSLLEDNDDRHSASRLGLRGAAASGTQDDSLVTSSANLSTAVSSSAVSSHSSKSSTSSAGPSMGMSKVNMRSVSVDYARAYGLHMKRTMASVTAEDDSNVSSPAEMAPSPPPASYPSAHPLGTAHYHHSKSGASSSATSLSGIHRSLTKRFWRPLAKRSGEHDTAAASAS</sequence>
<keyword evidence="2" id="KW-1185">Reference proteome</keyword>
<feature type="non-terminal residue" evidence="1">
    <location>
        <position position="258"/>
    </location>
</feature>
<gene>
    <name evidence="1" type="ORF">H4S07_002900</name>
</gene>
<evidence type="ECO:0000313" key="2">
    <source>
        <dbReference type="Proteomes" id="UP001140096"/>
    </source>
</evidence>
<name>A0ACC1LIR7_9FUNG</name>